<name>A0ACB7RS47_HYAAI</name>
<sequence>MRRDGGGAAWTTRRSPSPKRSSSTIIIEEWTPRPAPSRSPYRDPSHTRLQPQAPHTPRDILQNTSVDNDGAIQHDTCG</sequence>
<keyword evidence="2" id="KW-1185">Reference proteome</keyword>
<protein>
    <submittedName>
        <fullName evidence="1">Uncharacterized protein</fullName>
    </submittedName>
</protein>
<proteinExistence type="predicted"/>
<comment type="caution">
    <text evidence="1">The sequence shown here is derived from an EMBL/GenBank/DDBJ whole genome shotgun (WGS) entry which is preliminary data.</text>
</comment>
<dbReference type="EMBL" id="CM023488">
    <property type="protein sequence ID" value="KAH6924228.1"/>
    <property type="molecule type" value="Genomic_DNA"/>
</dbReference>
<accession>A0ACB7RS47</accession>
<organism evidence="1 2">
    <name type="scientific">Hyalomma asiaticum</name>
    <name type="common">Tick</name>
    <dbReference type="NCBI Taxonomy" id="266040"/>
    <lineage>
        <taxon>Eukaryota</taxon>
        <taxon>Metazoa</taxon>
        <taxon>Ecdysozoa</taxon>
        <taxon>Arthropoda</taxon>
        <taxon>Chelicerata</taxon>
        <taxon>Arachnida</taxon>
        <taxon>Acari</taxon>
        <taxon>Parasitiformes</taxon>
        <taxon>Ixodida</taxon>
        <taxon>Ixodoidea</taxon>
        <taxon>Ixodidae</taxon>
        <taxon>Hyalomminae</taxon>
        <taxon>Hyalomma</taxon>
    </lineage>
</organism>
<evidence type="ECO:0000313" key="1">
    <source>
        <dbReference type="EMBL" id="KAH6924228.1"/>
    </source>
</evidence>
<evidence type="ECO:0000313" key="2">
    <source>
        <dbReference type="Proteomes" id="UP000821845"/>
    </source>
</evidence>
<dbReference type="Proteomes" id="UP000821845">
    <property type="component" value="Chromosome 8"/>
</dbReference>
<gene>
    <name evidence="1" type="ORF">HPB50_013891</name>
</gene>
<reference evidence="1" key="1">
    <citation type="submission" date="2020-05" db="EMBL/GenBank/DDBJ databases">
        <title>Large-scale comparative analyses of tick genomes elucidate their genetic diversity and vector capacities.</title>
        <authorList>
            <person name="Jia N."/>
            <person name="Wang J."/>
            <person name="Shi W."/>
            <person name="Du L."/>
            <person name="Sun Y."/>
            <person name="Zhan W."/>
            <person name="Jiang J."/>
            <person name="Wang Q."/>
            <person name="Zhang B."/>
            <person name="Ji P."/>
            <person name="Sakyi L.B."/>
            <person name="Cui X."/>
            <person name="Yuan T."/>
            <person name="Jiang B."/>
            <person name="Yang W."/>
            <person name="Lam T.T.-Y."/>
            <person name="Chang Q."/>
            <person name="Ding S."/>
            <person name="Wang X."/>
            <person name="Zhu J."/>
            <person name="Ruan X."/>
            <person name="Zhao L."/>
            <person name="Wei J."/>
            <person name="Que T."/>
            <person name="Du C."/>
            <person name="Cheng J."/>
            <person name="Dai P."/>
            <person name="Han X."/>
            <person name="Huang E."/>
            <person name="Gao Y."/>
            <person name="Liu J."/>
            <person name="Shao H."/>
            <person name="Ye R."/>
            <person name="Li L."/>
            <person name="Wei W."/>
            <person name="Wang X."/>
            <person name="Wang C."/>
            <person name="Yang T."/>
            <person name="Huo Q."/>
            <person name="Li W."/>
            <person name="Guo W."/>
            <person name="Chen H."/>
            <person name="Zhou L."/>
            <person name="Ni X."/>
            <person name="Tian J."/>
            <person name="Zhou Y."/>
            <person name="Sheng Y."/>
            <person name="Liu T."/>
            <person name="Pan Y."/>
            <person name="Xia L."/>
            <person name="Li J."/>
            <person name="Zhao F."/>
            <person name="Cao W."/>
        </authorList>
    </citation>
    <scope>NUCLEOTIDE SEQUENCE</scope>
    <source>
        <strain evidence="1">Hyas-2018</strain>
    </source>
</reference>